<accession>A0A7H8MY85</accession>
<protein>
    <submittedName>
        <fullName evidence="1">Uncharacterized protein</fullName>
    </submittedName>
</protein>
<name>A0A7H8MY85_STRMI</name>
<evidence type="ECO:0000313" key="1">
    <source>
        <dbReference type="EMBL" id="QKW47132.1"/>
    </source>
</evidence>
<organism evidence="1 2">
    <name type="scientific">Streptomyces microflavus</name>
    <name type="common">Streptomyces lipmanii</name>
    <dbReference type="NCBI Taxonomy" id="1919"/>
    <lineage>
        <taxon>Bacteria</taxon>
        <taxon>Bacillati</taxon>
        <taxon>Actinomycetota</taxon>
        <taxon>Actinomycetes</taxon>
        <taxon>Kitasatosporales</taxon>
        <taxon>Streptomycetaceae</taxon>
        <taxon>Streptomyces</taxon>
    </lineage>
</organism>
<reference evidence="1 2" key="1">
    <citation type="submission" date="2020-06" db="EMBL/GenBank/DDBJ databases">
        <title>Genome mining for natural products.</title>
        <authorList>
            <person name="Zhang B."/>
            <person name="Shi J."/>
            <person name="Ge H."/>
        </authorList>
    </citation>
    <scope>NUCLEOTIDE SEQUENCE [LARGE SCALE GENOMIC DNA]</scope>
    <source>
        <strain evidence="1 2">NA06532</strain>
    </source>
</reference>
<dbReference type="RefSeq" id="WP_176145279.1">
    <property type="nucleotide sequence ID" value="NZ_CP054926.1"/>
</dbReference>
<dbReference type="GeneID" id="87636275"/>
<proteinExistence type="predicted"/>
<sequence length="180" mass="19200">MSVFTLPFHQMPPAQQPAADMGDLAARVRALVSVREDRGPRVPLGGQMFDVVVTAGGRPGRAAVVQMDDIQLGTCGPVIEDRTSGLLYWLVPPSTASTWGYHGFGLCVGAPYTLTLPALGHSEPPGPYWLRPCISDRLVPPQQLRPLLYQAGPLPASPSAVQAHLSAAETLGLQEEAMPR</sequence>
<gene>
    <name evidence="1" type="ORF">HUT09_33875</name>
</gene>
<dbReference type="Proteomes" id="UP000509345">
    <property type="component" value="Chromosome"/>
</dbReference>
<evidence type="ECO:0000313" key="2">
    <source>
        <dbReference type="Proteomes" id="UP000509345"/>
    </source>
</evidence>
<dbReference type="AlphaFoldDB" id="A0A7H8MY85"/>
<dbReference type="EMBL" id="CP054926">
    <property type="protein sequence ID" value="QKW47132.1"/>
    <property type="molecule type" value="Genomic_DNA"/>
</dbReference>